<dbReference type="InterPro" id="IPR029472">
    <property type="entry name" value="Copia-like_N"/>
</dbReference>
<feature type="domain" description="Retrotransposon Copia-like N-terminal" evidence="1">
    <location>
        <begin position="45"/>
        <end position="90"/>
    </location>
</feature>
<evidence type="ECO:0000313" key="2">
    <source>
        <dbReference type="EMBL" id="GAA0163431.1"/>
    </source>
</evidence>
<dbReference type="AlphaFoldDB" id="A0AAV3QKA8"/>
<dbReference type="PANTHER" id="PTHR37610">
    <property type="entry name" value="CCHC-TYPE DOMAIN-CONTAINING PROTEIN"/>
    <property type="match status" value="1"/>
</dbReference>
<comment type="caution">
    <text evidence="2">The sequence shown here is derived from an EMBL/GenBank/DDBJ whole genome shotgun (WGS) entry which is preliminary data.</text>
</comment>
<dbReference type="Pfam" id="PF14244">
    <property type="entry name" value="Retrotran_gag_3"/>
    <property type="match status" value="1"/>
</dbReference>
<evidence type="ECO:0000313" key="3">
    <source>
        <dbReference type="Proteomes" id="UP001454036"/>
    </source>
</evidence>
<name>A0AAV3QKA8_LITER</name>
<proteinExistence type="predicted"/>
<keyword evidence="3" id="KW-1185">Reference proteome</keyword>
<gene>
    <name evidence="2" type="ORF">LIER_39595</name>
</gene>
<accession>A0AAV3QKA8</accession>
<sequence length="218" mass="24537">MTQEQQQRTSALPDEQQAILPAPAIHHPIVAAVPPAGDSPYYLGSNDNSGNIIRTIVFHGHNYDEWSESIRLSLIARCKFGFVDGSILRPTDGMLLVDWQCVQAMIVQWLLNTIDVSLKKTIPYFEESKPLWDVLQRRFDVGSGSRKQQLKAVLVECKQPASMSVADYFGKLQPLWDELATYDPPCACNCGLCTCNLGKLFQQLMANDRLHDFYMGLM</sequence>
<dbReference type="PANTHER" id="PTHR37610:SF101">
    <property type="entry name" value="(RAPE) HYPOTHETICAL PROTEIN"/>
    <property type="match status" value="1"/>
</dbReference>
<protein>
    <recommendedName>
        <fullName evidence="1">Retrotransposon Copia-like N-terminal domain-containing protein</fullName>
    </recommendedName>
</protein>
<reference evidence="2 3" key="1">
    <citation type="submission" date="2024-01" db="EMBL/GenBank/DDBJ databases">
        <title>The complete chloroplast genome sequence of Lithospermum erythrorhizon: insights into the phylogenetic relationship among Boraginaceae species and the maternal lineages of purple gromwells.</title>
        <authorList>
            <person name="Okada T."/>
            <person name="Watanabe K."/>
        </authorList>
    </citation>
    <scope>NUCLEOTIDE SEQUENCE [LARGE SCALE GENOMIC DNA]</scope>
</reference>
<dbReference type="EMBL" id="BAABME010021486">
    <property type="protein sequence ID" value="GAA0163431.1"/>
    <property type="molecule type" value="Genomic_DNA"/>
</dbReference>
<organism evidence="2 3">
    <name type="scientific">Lithospermum erythrorhizon</name>
    <name type="common">Purple gromwell</name>
    <name type="synonym">Lithospermum officinale var. erythrorhizon</name>
    <dbReference type="NCBI Taxonomy" id="34254"/>
    <lineage>
        <taxon>Eukaryota</taxon>
        <taxon>Viridiplantae</taxon>
        <taxon>Streptophyta</taxon>
        <taxon>Embryophyta</taxon>
        <taxon>Tracheophyta</taxon>
        <taxon>Spermatophyta</taxon>
        <taxon>Magnoliopsida</taxon>
        <taxon>eudicotyledons</taxon>
        <taxon>Gunneridae</taxon>
        <taxon>Pentapetalae</taxon>
        <taxon>asterids</taxon>
        <taxon>lamiids</taxon>
        <taxon>Boraginales</taxon>
        <taxon>Boraginaceae</taxon>
        <taxon>Boraginoideae</taxon>
        <taxon>Lithospermeae</taxon>
        <taxon>Lithospermum</taxon>
    </lineage>
</organism>
<dbReference type="Proteomes" id="UP001454036">
    <property type="component" value="Unassembled WGS sequence"/>
</dbReference>
<evidence type="ECO:0000259" key="1">
    <source>
        <dbReference type="Pfam" id="PF14244"/>
    </source>
</evidence>